<protein>
    <recommendedName>
        <fullName evidence="3">Reverse transcriptase</fullName>
    </recommendedName>
</protein>
<name>A0A7J8ZE98_9ROSI</name>
<gene>
    <name evidence="1" type="ORF">Golax_024616</name>
</gene>
<evidence type="ECO:0000313" key="2">
    <source>
        <dbReference type="Proteomes" id="UP000593574"/>
    </source>
</evidence>
<sequence>MKDCDRLLLEILTCVSRFQNEESVAEFRREEVVETIRAMAPLKASGKDGFPTLFYQKFWHVVGDEVEKFFLEVMNGQCDVEGINGMNIIFIPNIVSPKNMALGVLKSYKLVTNSLYPVREVEEELVAHLFYDCVFSKQVLGELVWLSRQLTCNTDVVGFINSYIMEIEQLSELSNSIHIPKQSILEPPKGDTIKLNFKAYFNHQLRTSYSGIIARNREGLVMALCTSPWENIPDPTMAEAQTCLKGDALIVIQKLKSIEEDRSKANATAHGLVLESRKYNCPMYWVEEVRREVEWLVDKDRRGVGGSDHS</sequence>
<organism evidence="1 2">
    <name type="scientific">Gossypium laxum</name>
    <dbReference type="NCBI Taxonomy" id="34288"/>
    <lineage>
        <taxon>Eukaryota</taxon>
        <taxon>Viridiplantae</taxon>
        <taxon>Streptophyta</taxon>
        <taxon>Embryophyta</taxon>
        <taxon>Tracheophyta</taxon>
        <taxon>Spermatophyta</taxon>
        <taxon>Magnoliopsida</taxon>
        <taxon>eudicotyledons</taxon>
        <taxon>Gunneridae</taxon>
        <taxon>Pentapetalae</taxon>
        <taxon>rosids</taxon>
        <taxon>malvids</taxon>
        <taxon>Malvales</taxon>
        <taxon>Malvaceae</taxon>
        <taxon>Malvoideae</taxon>
        <taxon>Gossypium</taxon>
    </lineage>
</organism>
<dbReference type="EMBL" id="JABEZV010000004">
    <property type="protein sequence ID" value="MBA0709589.1"/>
    <property type="molecule type" value="Genomic_DNA"/>
</dbReference>
<accession>A0A7J8ZE98</accession>
<dbReference type="AlphaFoldDB" id="A0A7J8ZE98"/>
<evidence type="ECO:0008006" key="3">
    <source>
        <dbReference type="Google" id="ProtNLM"/>
    </source>
</evidence>
<dbReference type="Proteomes" id="UP000593574">
    <property type="component" value="Unassembled WGS sequence"/>
</dbReference>
<evidence type="ECO:0000313" key="1">
    <source>
        <dbReference type="EMBL" id="MBA0709589.1"/>
    </source>
</evidence>
<comment type="caution">
    <text evidence="1">The sequence shown here is derived from an EMBL/GenBank/DDBJ whole genome shotgun (WGS) entry which is preliminary data.</text>
</comment>
<keyword evidence="2" id="KW-1185">Reference proteome</keyword>
<proteinExistence type="predicted"/>
<reference evidence="1 2" key="1">
    <citation type="journal article" date="2019" name="Genome Biol. Evol.">
        <title>Insights into the evolution of the New World diploid cottons (Gossypium, subgenus Houzingenia) based on genome sequencing.</title>
        <authorList>
            <person name="Grover C.E."/>
            <person name="Arick M.A. 2nd"/>
            <person name="Thrash A."/>
            <person name="Conover J.L."/>
            <person name="Sanders W.S."/>
            <person name="Peterson D.G."/>
            <person name="Frelichowski J.E."/>
            <person name="Scheffler J.A."/>
            <person name="Scheffler B.E."/>
            <person name="Wendel J.F."/>
        </authorList>
    </citation>
    <scope>NUCLEOTIDE SEQUENCE [LARGE SCALE GENOMIC DNA]</scope>
    <source>
        <strain evidence="1">4</strain>
        <tissue evidence="1">Leaf</tissue>
    </source>
</reference>